<accession>A0A365PR24</accession>
<evidence type="ECO:0000313" key="5">
    <source>
        <dbReference type="Proteomes" id="UP000683436"/>
    </source>
</evidence>
<proteinExistence type="predicted"/>
<dbReference type="EMBL" id="QNTV01000016">
    <property type="protein sequence ID" value="RBA54443.1"/>
    <property type="molecule type" value="Genomic_DNA"/>
</dbReference>
<dbReference type="EMBL" id="CP076683">
    <property type="protein sequence ID" value="QWV16070.1"/>
    <property type="molecule type" value="Genomic_DNA"/>
</dbReference>
<evidence type="ECO:0000313" key="3">
    <source>
        <dbReference type="EMBL" id="RBA54443.1"/>
    </source>
</evidence>
<feature type="chain" id="PRO_5016901031" evidence="1">
    <location>
        <begin position="24"/>
        <end position="95"/>
    </location>
</feature>
<organism evidence="3 4">
    <name type="scientific">Stutzerimonas zhaodongensis</name>
    <dbReference type="NCBI Taxonomy" id="1176257"/>
    <lineage>
        <taxon>Bacteria</taxon>
        <taxon>Pseudomonadati</taxon>
        <taxon>Pseudomonadota</taxon>
        <taxon>Gammaproteobacteria</taxon>
        <taxon>Pseudomonadales</taxon>
        <taxon>Pseudomonadaceae</taxon>
        <taxon>Stutzerimonas</taxon>
    </lineage>
</organism>
<dbReference type="RefSeq" id="WP_128121319.1">
    <property type="nucleotide sequence ID" value="NZ_CP076683.1"/>
</dbReference>
<evidence type="ECO:0000313" key="4">
    <source>
        <dbReference type="Proteomes" id="UP000252554"/>
    </source>
</evidence>
<dbReference type="AlphaFoldDB" id="A0A365PR24"/>
<dbReference type="Proteomes" id="UP000683436">
    <property type="component" value="Chromosome"/>
</dbReference>
<feature type="signal peptide" evidence="1">
    <location>
        <begin position="1"/>
        <end position="23"/>
    </location>
</feature>
<dbReference type="Proteomes" id="UP000252554">
    <property type="component" value="Unassembled WGS sequence"/>
</dbReference>
<reference evidence="2 5" key="2">
    <citation type="submission" date="2021-06" db="EMBL/GenBank/DDBJ databases">
        <title>Microbial metabolic specificity influences pelagic lipid remineralization.</title>
        <authorList>
            <person name="Behrendt L."/>
            <person name="Hunter J.E."/>
            <person name="Alcolombri U."/>
            <person name="Smriga S."/>
            <person name="Mincer T."/>
            <person name="Lowenstein D.P."/>
            <person name="Peaudecerf F.J."/>
            <person name="Fernandez V.I."/>
            <person name="Fredricks H."/>
            <person name="Almblad H."/>
            <person name="Harrison J.J."/>
            <person name="Stocker R."/>
            <person name="Van Mooy B.A.S."/>
        </authorList>
    </citation>
    <scope>NUCLEOTIDE SEQUENCE [LARGE SCALE GENOMIC DNA]</scope>
    <source>
        <strain evidence="2 5">A252</strain>
    </source>
</reference>
<evidence type="ECO:0000256" key="1">
    <source>
        <dbReference type="SAM" id="SignalP"/>
    </source>
</evidence>
<name>A0A365PR24_9GAMM</name>
<reference evidence="3 4" key="1">
    <citation type="submission" date="2018-06" db="EMBL/GenBank/DDBJ databases">
        <title>Whole genome sequencing of four bacterial strains from South Shetland trench revealing bio-synthetic gene clusters.</title>
        <authorList>
            <person name="Abdel-Mageed W.M."/>
            <person name="Lehri B."/>
            <person name="Jarmusch S.A."/>
            <person name="Miranda K."/>
            <person name="Goodfellow M."/>
            <person name="Jaspars M."/>
            <person name="Karlyshev A.V."/>
        </authorList>
    </citation>
    <scope>NUCLEOTIDE SEQUENCE [LARGE SCALE GENOMIC DNA]</scope>
    <source>
        <strain evidence="3 4">SST2</strain>
    </source>
</reference>
<protein>
    <submittedName>
        <fullName evidence="3">Uncharacterized protein</fullName>
    </submittedName>
</protein>
<sequence length="95" mass="10348">MSFAFRCVALALLLLTQVAPVSASQINAIISQYSAAEFASAAALLKQRFPERTVSARTPEQLAELDDAAIVQWLPVEGACSWWAYSGRKSTICNR</sequence>
<evidence type="ECO:0000313" key="2">
    <source>
        <dbReference type="EMBL" id="QWV16070.1"/>
    </source>
</evidence>
<gene>
    <name evidence="3" type="ORF">DQ403_17550</name>
    <name evidence="2" type="ORF">KQ248_16325</name>
</gene>
<keyword evidence="5" id="KW-1185">Reference proteome</keyword>
<keyword evidence="1" id="KW-0732">Signal</keyword>